<dbReference type="InterPro" id="IPR000483">
    <property type="entry name" value="Cys-rich_flank_reg_C"/>
</dbReference>
<feature type="transmembrane region" description="Helical" evidence="10">
    <location>
        <begin position="955"/>
        <end position="975"/>
    </location>
</feature>
<keyword evidence="3" id="KW-0433">Leucine-rich repeat</keyword>
<evidence type="ECO:0000313" key="14">
    <source>
        <dbReference type="Proteomes" id="UP001652625"/>
    </source>
</evidence>
<feature type="compositionally biased region" description="Polar residues" evidence="9">
    <location>
        <begin position="1104"/>
        <end position="1114"/>
    </location>
</feature>
<dbReference type="GeneID" id="101237979"/>
<evidence type="ECO:0000313" key="15">
    <source>
        <dbReference type="RefSeq" id="XP_065648432.1"/>
    </source>
</evidence>
<evidence type="ECO:0000256" key="7">
    <source>
        <dbReference type="ARBA" id="ARBA00023136"/>
    </source>
</evidence>
<evidence type="ECO:0000256" key="10">
    <source>
        <dbReference type="SAM" id="Phobius"/>
    </source>
</evidence>
<keyword evidence="14" id="KW-1185">Reference proteome</keyword>
<feature type="transmembrane region" description="Helical" evidence="10">
    <location>
        <begin position="793"/>
        <end position="816"/>
    </location>
</feature>
<evidence type="ECO:0000256" key="9">
    <source>
        <dbReference type="SAM" id="MobiDB-lite"/>
    </source>
</evidence>
<feature type="compositionally biased region" description="Polar residues" evidence="9">
    <location>
        <begin position="1120"/>
        <end position="1135"/>
    </location>
</feature>
<sequence>MFSIFFLLTIIYGVITDIDECPSVPLGCRCNHKKKGFSILCKNLKFVSLAALPTNISMDIDLEGSYLQFLNESSFPHPNKIKKLILRNCGIEVLGARTFHGFLALKILDLSKNRITQISESVFQGLEKSELLNIDLKYNYILSISQRAFEKVSSDVLDLSGQRNYGGKRAELIAYNDFLTLSKIKKLSLDDNQLLCDCNIKWIGNWLSKDRQLSEETSCYYPEQLRGKSLKNLLNSSWNCGEHQQSFFVPNFQLIPSKNQIGFENDAMQFTCFSTWVMKSYMMWIKNGKELFTDKLKRIEIRHHSNLTLAVHSSVLLIHRLNLIDTGAIVCQLLVHGSGNVTSTINLSVISKNSPNCKPSVTKSDQGHIMWPTAYFNTAIKAKCPYGGVSLAERTCGNGTWNNFSMENCFFGNPITRALQLFHMNVKAAESDDGKTIVDIVHNFNTFLHEKYNFIKSKFDFYYITRIIFYIMKFSRSLDKSQYTNFIWGSIGLIIMKHKELHSLEEKVNNYSAILRFQQLLETFLYEESSKKSWSFSIENHPILAALSYQVNTEKLVQCYVIGSNVPEIKGKSNKIICAIEKNNSMEKNAVVSISFAMKTVQLSIITFTDNTFFPCHGNHKMTSPVVGIQIFNVKDQSSLIDTNKHYQTISFHKVIGYAKSNIVLWDRDMSEWKPATSCSSLNDMSVNSFHYKCSFGNLEKMNYFALLAEIPASTMIKFQYMEIVIYFGAVLSTVFLLFTFVLYSALRELRFNRGDAAAIMNLMLSLIIGQLTFFCGIHRTDIEFLCKGVAFILHYFLLSSLLWLGCGSVMLMKLLTRKKKSRMSKVIGKIEQHDPVLKYYIISWGVPLIICSVTIAYDHKKYKTDRLCWLAPNISIGAFVCPAVFFLLGDLFILCYLHAVINKLYPVLNEPVKENPSVTRYKNKVENHTHTKPSILEYEFPNRNELISLLHGNLLLLLFFCLLIVFTKMIFIYKDTTSGYLYYIFSYASAISNVILGLVTVCFYCLPRGDMRNRIKKILRCFHWKKEELTIHTCPNLGESLENNDKSNELLDAGSESHGVFGLSDIVSSESSYPIVCAAVADHCSNIEMDSKRAFNQVNQRLNPTPSEVSGHTSIGECSLNSRPCQKNTNNPKSSDIPENLRNFVPENWRPVRRRVKKGTLFYPYVNTDNSIKSPPMVHASMNHGLTVHGSNTSSVTSTNIGITSLNINKKQAAKNLAMYNDLFNKPKLAYEPYFSSNGSTNQPITQNAFYNNYNDFNRNIDDRLYGPNLLSPTFFPIQYNNTESVNQIPMNFLNSNQATNNYRSMLVCENNFSEHSSSERDNTKDHKLATVHEINDTVNNKSLEDTLLKKAPILYIPLPHITKKQFELCAETQC</sequence>
<protein>
    <submittedName>
        <fullName evidence="15">Adhesion G protein-coupled receptor A3 isoform X3</fullName>
    </submittedName>
</protein>
<gene>
    <name evidence="15" type="primary">LOC101237979</name>
</gene>
<dbReference type="SMART" id="SM00082">
    <property type="entry name" value="LRRCT"/>
    <property type="match status" value="1"/>
</dbReference>
<keyword evidence="5 11" id="KW-0732">Signal</keyword>
<keyword evidence="8 15" id="KW-0675">Receptor</keyword>
<feature type="signal peptide" evidence="11">
    <location>
        <begin position="1"/>
        <end position="16"/>
    </location>
</feature>
<evidence type="ECO:0000259" key="12">
    <source>
        <dbReference type="PROSITE" id="PS50261"/>
    </source>
</evidence>
<organism evidence="14 15">
    <name type="scientific">Hydra vulgaris</name>
    <name type="common">Hydra</name>
    <name type="synonym">Hydra attenuata</name>
    <dbReference type="NCBI Taxonomy" id="6087"/>
    <lineage>
        <taxon>Eukaryota</taxon>
        <taxon>Metazoa</taxon>
        <taxon>Cnidaria</taxon>
        <taxon>Hydrozoa</taxon>
        <taxon>Hydroidolina</taxon>
        <taxon>Anthoathecata</taxon>
        <taxon>Aplanulata</taxon>
        <taxon>Hydridae</taxon>
        <taxon>Hydra</taxon>
    </lineage>
</organism>
<feature type="chain" id="PRO_5046686115" evidence="11">
    <location>
        <begin position="17"/>
        <end position="1376"/>
    </location>
</feature>
<keyword evidence="7 10" id="KW-0472">Membrane</keyword>
<dbReference type="InterPro" id="IPR001611">
    <property type="entry name" value="Leu-rich_rpt"/>
</dbReference>
<feature type="transmembrane region" description="Helical" evidence="10">
    <location>
        <begin position="724"/>
        <end position="747"/>
    </location>
</feature>
<feature type="transmembrane region" description="Helical" evidence="10">
    <location>
        <begin position="870"/>
        <end position="898"/>
    </location>
</feature>
<dbReference type="CDD" id="cd00096">
    <property type="entry name" value="Ig"/>
    <property type="match status" value="1"/>
</dbReference>
<evidence type="ECO:0000256" key="5">
    <source>
        <dbReference type="ARBA" id="ARBA00022729"/>
    </source>
</evidence>
<evidence type="ECO:0000256" key="1">
    <source>
        <dbReference type="ARBA" id="ARBA00004141"/>
    </source>
</evidence>
<feature type="transmembrane region" description="Helical" evidence="10">
    <location>
        <begin position="837"/>
        <end position="858"/>
    </location>
</feature>
<evidence type="ECO:0000256" key="11">
    <source>
        <dbReference type="SAM" id="SignalP"/>
    </source>
</evidence>
<dbReference type="Pfam" id="PF00002">
    <property type="entry name" value="7tm_2"/>
    <property type="match status" value="1"/>
</dbReference>
<dbReference type="Gene3D" id="1.20.1070.10">
    <property type="entry name" value="Rhodopsin 7-helix transmembrane proteins"/>
    <property type="match status" value="1"/>
</dbReference>
<dbReference type="PROSITE" id="PS50261">
    <property type="entry name" value="G_PROTEIN_RECEP_F2_4"/>
    <property type="match status" value="1"/>
</dbReference>
<evidence type="ECO:0000256" key="6">
    <source>
        <dbReference type="ARBA" id="ARBA00022989"/>
    </source>
</evidence>
<dbReference type="InterPro" id="IPR051963">
    <property type="entry name" value="Adhesion_GPCR_A"/>
</dbReference>
<dbReference type="SUPFAM" id="SSF52058">
    <property type="entry name" value="L domain-like"/>
    <property type="match status" value="1"/>
</dbReference>
<dbReference type="PANTHER" id="PTHR45930:SF4">
    <property type="entry name" value="ADHESION G PROTEIN-COUPLED RECEPTOR A3"/>
    <property type="match status" value="1"/>
</dbReference>
<dbReference type="InterPro" id="IPR032675">
    <property type="entry name" value="LRR_dom_sf"/>
</dbReference>
<dbReference type="SUPFAM" id="SSF48726">
    <property type="entry name" value="Immunoglobulin"/>
    <property type="match status" value="1"/>
</dbReference>
<proteinExistence type="inferred from homology"/>
<dbReference type="Gene3D" id="3.80.10.10">
    <property type="entry name" value="Ribonuclease Inhibitor"/>
    <property type="match status" value="1"/>
</dbReference>
<keyword evidence="6 10" id="KW-1133">Transmembrane helix</keyword>
<feature type="region of interest" description="Disordered" evidence="9">
    <location>
        <begin position="1104"/>
        <end position="1140"/>
    </location>
</feature>
<evidence type="ECO:0000256" key="8">
    <source>
        <dbReference type="ARBA" id="ARBA00023170"/>
    </source>
</evidence>
<reference evidence="15" key="1">
    <citation type="submission" date="2025-08" db="UniProtKB">
        <authorList>
            <consortium name="RefSeq"/>
        </authorList>
    </citation>
    <scope>IDENTIFICATION</scope>
</reference>
<comment type="similarity">
    <text evidence="2">Belongs to the G-protein coupled receptor 2 family. Adhesion G-protein coupled receptor (ADGR) subfamily.</text>
</comment>
<dbReference type="PROSITE" id="PS50835">
    <property type="entry name" value="IG_LIKE"/>
    <property type="match status" value="1"/>
</dbReference>
<feature type="transmembrane region" description="Helical" evidence="10">
    <location>
        <begin position="981"/>
        <end position="1007"/>
    </location>
</feature>
<accession>A0ABM4BHE5</accession>
<dbReference type="InterPro" id="IPR017981">
    <property type="entry name" value="GPCR_2-like_7TM"/>
</dbReference>
<feature type="domain" description="G-protein coupled receptors family 2 profile 2" evidence="12">
    <location>
        <begin position="722"/>
        <end position="1009"/>
    </location>
</feature>
<feature type="domain" description="Ig-like" evidence="13">
    <location>
        <begin position="250"/>
        <end position="348"/>
    </location>
</feature>
<evidence type="ECO:0000256" key="2">
    <source>
        <dbReference type="ARBA" id="ARBA00007343"/>
    </source>
</evidence>
<dbReference type="PROSITE" id="PS51450">
    <property type="entry name" value="LRR"/>
    <property type="match status" value="1"/>
</dbReference>
<dbReference type="Proteomes" id="UP001652625">
    <property type="component" value="Chromosome 03"/>
</dbReference>
<comment type="subcellular location">
    <subcellularLocation>
        <location evidence="1">Membrane</location>
        <topology evidence="1">Multi-pass membrane protein</topology>
    </subcellularLocation>
</comment>
<keyword evidence="4 10" id="KW-0812">Transmembrane</keyword>
<feature type="transmembrane region" description="Helical" evidence="10">
    <location>
        <begin position="759"/>
        <end position="781"/>
    </location>
</feature>
<name>A0ABM4BHE5_HYDVU</name>
<dbReference type="PANTHER" id="PTHR45930">
    <property type="entry name" value="G-PROTEIN COUPLED RECEPTOR 124-LIKE PROTEIN"/>
    <property type="match status" value="1"/>
</dbReference>
<evidence type="ECO:0000256" key="3">
    <source>
        <dbReference type="ARBA" id="ARBA00022614"/>
    </source>
</evidence>
<dbReference type="Pfam" id="PF13855">
    <property type="entry name" value="LRR_8"/>
    <property type="match status" value="1"/>
</dbReference>
<dbReference type="InterPro" id="IPR000832">
    <property type="entry name" value="GPCR_2_secretin-like"/>
</dbReference>
<dbReference type="InterPro" id="IPR007110">
    <property type="entry name" value="Ig-like_dom"/>
</dbReference>
<evidence type="ECO:0000256" key="4">
    <source>
        <dbReference type="ARBA" id="ARBA00022692"/>
    </source>
</evidence>
<evidence type="ECO:0000259" key="13">
    <source>
        <dbReference type="PROSITE" id="PS50835"/>
    </source>
</evidence>
<dbReference type="RefSeq" id="XP_065648432.1">
    <property type="nucleotide sequence ID" value="XM_065792360.1"/>
</dbReference>
<dbReference type="InterPro" id="IPR036179">
    <property type="entry name" value="Ig-like_dom_sf"/>
</dbReference>